<feature type="domain" description="Trichome birefringence-like C-terminal" evidence="2">
    <location>
        <begin position="25"/>
        <end position="71"/>
    </location>
</feature>
<name>A0AAV2CIU7_9ROSI</name>
<evidence type="ECO:0000313" key="4">
    <source>
        <dbReference type="Proteomes" id="UP001497516"/>
    </source>
</evidence>
<gene>
    <name evidence="3" type="ORF">LTRI10_LOCUS3462</name>
</gene>
<dbReference type="AlphaFoldDB" id="A0AAV2CIU7"/>
<dbReference type="GO" id="GO:0005794">
    <property type="term" value="C:Golgi apparatus"/>
    <property type="evidence" value="ECO:0007669"/>
    <property type="project" value="TreeGrafter"/>
</dbReference>
<dbReference type="GO" id="GO:0016413">
    <property type="term" value="F:O-acetyltransferase activity"/>
    <property type="evidence" value="ECO:0007669"/>
    <property type="project" value="InterPro"/>
</dbReference>
<dbReference type="InterPro" id="IPR029962">
    <property type="entry name" value="TBL"/>
</dbReference>
<evidence type="ECO:0000256" key="1">
    <source>
        <dbReference type="ARBA" id="ARBA00007727"/>
    </source>
</evidence>
<evidence type="ECO:0000313" key="3">
    <source>
        <dbReference type="EMBL" id="CAL1355718.1"/>
    </source>
</evidence>
<keyword evidence="4" id="KW-1185">Reference proteome</keyword>
<proteinExistence type="inferred from homology"/>
<dbReference type="PANTHER" id="PTHR32285:SF48">
    <property type="entry name" value="PROTEIN TRICHOME BIREFRINGENCE-LIKE 19"/>
    <property type="match status" value="1"/>
</dbReference>
<sequence length="79" mass="9201">MLFRIVSYSLNGFMRWRWKPDGSDLPIFNPAQFLEIVRGKSLAFVGDSVGRNQIQSLICLLSRPAGRSRRYHSRHGCFW</sequence>
<comment type="similarity">
    <text evidence="1">Belongs to the PC-esterase family. TBL subfamily.</text>
</comment>
<dbReference type="InterPro" id="IPR026057">
    <property type="entry name" value="TBL_C"/>
</dbReference>
<dbReference type="Pfam" id="PF13839">
    <property type="entry name" value="PC-Esterase"/>
    <property type="match status" value="1"/>
</dbReference>
<accession>A0AAV2CIU7</accession>
<organism evidence="3 4">
    <name type="scientific">Linum trigynum</name>
    <dbReference type="NCBI Taxonomy" id="586398"/>
    <lineage>
        <taxon>Eukaryota</taxon>
        <taxon>Viridiplantae</taxon>
        <taxon>Streptophyta</taxon>
        <taxon>Embryophyta</taxon>
        <taxon>Tracheophyta</taxon>
        <taxon>Spermatophyta</taxon>
        <taxon>Magnoliopsida</taxon>
        <taxon>eudicotyledons</taxon>
        <taxon>Gunneridae</taxon>
        <taxon>Pentapetalae</taxon>
        <taxon>rosids</taxon>
        <taxon>fabids</taxon>
        <taxon>Malpighiales</taxon>
        <taxon>Linaceae</taxon>
        <taxon>Linum</taxon>
    </lineage>
</organism>
<reference evidence="3 4" key="1">
    <citation type="submission" date="2024-04" db="EMBL/GenBank/DDBJ databases">
        <authorList>
            <person name="Fracassetti M."/>
        </authorList>
    </citation>
    <scope>NUCLEOTIDE SEQUENCE [LARGE SCALE GENOMIC DNA]</scope>
</reference>
<dbReference type="Proteomes" id="UP001497516">
    <property type="component" value="Chromosome 1"/>
</dbReference>
<dbReference type="EMBL" id="OZ034813">
    <property type="protein sequence ID" value="CAL1355718.1"/>
    <property type="molecule type" value="Genomic_DNA"/>
</dbReference>
<evidence type="ECO:0000259" key="2">
    <source>
        <dbReference type="Pfam" id="PF13839"/>
    </source>
</evidence>
<protein>
    <recommendedName>
        <fullName evidence="2">Trichome birefringence-like C-terminal domain-containing protein</fullName>
    </recommendedName>
</protein>
<dbReference type="PANTHER" id="PTHR32285">
    <property type="entry name" value="PROTEIN TRICHOME BIREFRINGENCE-LIKE 9-RELATED"/>
    <property type="match status" value="1"/>
</dbReference>